<evidence type="ECO:0000259" key="3">
    <source>
        <dbReference type="Pfam" id="PF01494"/>
    </source>
</evidence>
<dbReference type="PANTHER" id="PTHR43004:SF6">
    <property type="entry name" value="FAD_NAD(P)-BINDING OXIDOREDUCTASE FAMILY PROTEIN"/>
    <property type="match status" value="1"/>
</dbReference>
<dbReference type="InterPro" id="IPR002938">
    <property type="entry name" value="FAD-bd"/>
</dbReference>
<evidence type="ECO:0000256" key="2">
    <source>
        <dbReference type="ARBA" id="ARBA00022827"/>
    </source>
</evidence>
<keyword evidence="2" id="KW-0274">FAD</keyword>
<dbReference type="EMBL" id="BAABME010011039">
    <property type="protein sequence ID" value="GAA0183144.1"/>
    <property type="molecule type" value="Genomic_DNA"/>
</dbReference>
<protein>
    <submittedName>
        <fullName evidence="4">Secondary carrier transporter</fullName>
    </submittedName>
</protein>
<dbReference type="PANTHER" id="PTHR43004">
    <property type="entry name" value="TRK SYSTEM POTASSIUM UPTAKE PROTEIN"/>
    <property type="match status" value="1"/>
</dbReference>
<dbReference type="Proteomes" id="UP001454036">
    <property type="component" value="Unassembled WGS sequence"/>
</dbReference>
<dbReference type="GO" id="GO:0006744">
    <property type="term" value="P:ubiquinone biosynthetic process"/>
    <property type="evidence" value="ECO:0007669"/>
    <property type="project" value="TreeGrafter"/>
</dbReference>
<proteinExistence type="predicted"/>
<keyword evidence="5" id="KW-1185">Reference proteome</keyword>
<dbReference type="InterPro" id="IPR036188">
    <property type="entry name" value="FAD/NAD-bd_sf"/>
</dbReference>
<comment type="caution">
    <text evidence="4">The sequence shown here is derived from an EMBL/GenBank/DDBJ whole genome shotgun (WGS) entry which is preliminary data.</text>
</comment>
<reference evidence="4 5" key="1">
    <citation type="submission" date="2024-01" db="EMBL/GenBank/DDBJ databases">
        <title>The complete chloroplast genome sequence of Lithospermum erythrorhizon: insights into the phylogenetic relationship among Boraginaceae species and the maternal lineages of purple gromwells.</title>
        <authorList>
            <person name="Okada T."/>
            <person name="Watanabe K."/>
        </authorList>
    </citation>
    <scope>NUCLEOTIDE SEQUENCE [LARGE SCALE GENOMIC DNA]</scope>
</reference>
<dbReference type="Gene3D" id="3.30.9.10">
    <property type="entry name" value="D-Amino Acid Oxidase, subunit A, domain 2"/>
    <property type="match status" value="1"/>
</dbReference>
<keyword evidence="1" id="KW-0285">Flavoprotein</keyword>
<dbReference type="GO" id="GO:0005739">
    <property type="term" value="C:mitochondrion"/>
    <property type="evidence" value="ECO:0007669"/>
    <property type="project" value="TreeGrafter"/>
</dbReference>
<evidence type="ECO:0000313" key="4">
    <source>
        <dbReference type="EMBL" id="GAA0183144.1"/>
    </source>
</evidence>
<gene>
    <name evidence="4" type="ORF">LIER_30612</name>
</gene>
<dbReference type="InterPro" id="IPR050641">
    <property type="entry name" value="RIFMO-like"/>
</dbReference>
<evidence type="ECO:0000313" key="5">
    <source>
        <dbReference type="Proteomes" id="UP001454036"/>
    </source>
</evidence>
<feature type="domain" description="FAD-binding" evidence="3">
    <location>
        <begin position="12"/>
        <end position="384"/>
    </location>
</feature>
<dbReference type="Gene3D" id="3.50.50.60">
    <property type="entry name" value="FAD/NAD(P)-binding domain"/>
    <property type="match status" value="1"/>
</dbReference>
<name>A0AAV3RNV2_LITER</name>
<sequence>MGINGQDDPILPVLIVGAGPVGLTLAFLLTKLGVKCAVLEKSKEFSKHPQAHVVNYRTMEVFRKMDNFAADILKSQPPIDQWKNFIYCTSITGRVIGIVDQLRSEDFDESASPITMSHFSQYKLVTLLLDKLNNLGFKIKHSESNQDQNEQLITHNELLMGYKCISVNPTDHGVTITASFDNKEGISIKKEIQCKYLVAADGARSAIRDMVGINLVGLKNLQPQVSVHFFSRELGKFLVNDRPGMIYMLLNCKGTGLVAHNLEEGEFVMQMPYFPPQQTLEDFRSKMGKRLLTEFIGRELEDLQIVGVKPWFMNAQVAEKYLTSDNRVILVGDAAHRFPPTGGFGMNTGIQDAHNLAWKLAYVMQGIAPQSFLCTYEDERKQIASFNSALSVGSYKEVTAIHTALGLDPTISSLVHQAINSPMGSILPSALKRTILNATFSFSHLKVSDYLLNEKNPIGSSRLAKVRQLFEDRLTIPIRFPAEDLGFRYVRGGLVSDGGDDNDALFQPSNGTRRKYIPSIEPGSKLPHIYIRLLSKASSKATIVSTLDLTSIDKAEFVLIISPIEESYKLAQNVFMVAKGLKIPFKVCVMWPENTTNSSGGSEGVLKPRENVVDVIEIKNSPSSPSWWELCKMEKSGAILVRPDEHVAWRLKSGDVEDPELMAKQVFEAILGLNSR</sequence>
<organism evidence="4 5">
    <name type="scientific">Lithospermum erythrorhizon</name>
    <name type="common">Purple gromwell</name>
    <name type="synonym">Lithospermum officinale var. erythrorhizon</name>
    <dbReference type="NCBI Taxonomy" id="34254"/>
    <lineage>
        <taxon>Eukaryota</taxon>
        <taxon>Viridiplantae</taxon>
        <taxon>Streptophyta</taxon>
        <taxon>Embryophyta</taxon>
        <taxon>Tracheophyta</taxon>
        <taxon>Spermatophyta</taxon>
        <taxon>Magnoliopsida</taxon>
        <taxon>eudicotyledons</taxon>
        <taxon>Gunneridae</taxon>
        <taxon>Pentapetalae</taxon>
        <taxon>asterids</taxon>
        <taxon>lamiids</taxon>
        <taxon>Boraginales</taxon>
        <taxon>Boraginaceae</taxon>
        <taxon>Boraginoideae</taxon>
        <taxon>Lithospermeae</taxon>
        <taxon>Lithospermum</taxon>
    </lineage>
</organism>
<dbReference type="GO" id="GO:0016709">
    <property type="term" value="F:oxidoreductase activity, acting on paired donors, with incorporation or reduction of molecular oxygen, NAD(P)H as one donor, and incorporation of one atom of oxygen"/>
    <property type="evidence" value="ECO:0007669"/>
    <property type="project" value="UniProtKB-ARBA"/>
</dbReference>
<dbReference type="Pfam" id="PF01494">
    <property type="entry name" value="FAD_binding_3"/>
    <property type="match status" value="1"/>
</dbReference>
<accession>A0AAV3RNV2</accession>
<dbReference type="PRINTS" id="PR00420">
    <property type="entry name" value="RNGMNOXGNASE"/>
</dbReference>
<dbReference type="SUPFAM" id="SSF51905">
    <property type="entry name" value="FAD/NAD(P)-binding domain"/>
    <property type="match status" value="1"/>
</dbReference>
<evidence type="ECO:0000256" key="1">
    <source>
        <dbReference type="ARBA" id="ARBA00022630"/>
    </source>
</evidence>
<dbReference type="AlphaFoldDB" id="A0AAV3RNV2"/>
<dbReference type="Gene3D" id="3.40.30.120">
    <property type="match status" value="1"/>
</dbReference>
<dbReference type="GO" id="GO:0071949">
    <property type="term" value="F:FAD binding"/>
    <property type="evidence" value="ECO:0007669"/>
    <property type="project" value="InterPro"/>
</dbReference>